<dbReference type="Proteomes" id="UP001202961">
    <property type="component" value="Unassembled WGS sequence"/>
</dbReference>
<name>A0ABT0U678_9BACT</name>
<comment type="caution">
    <text evidence="1">The sequence shown here is derived from an EMBL/GenBank/DDBJ whole genome shotgun (WGS) entry which is preliminary data.</text>
</comment>
<reference evidence="1 2" key="1">
    <citation type="journal article" date="2022" name="Syst. Appl. Microbiol.">
        <title>Rhodopirellula aestuarii sp. nov., a novel member of the genus Rhodopirellula isolated from brackish sediments collected in the Tagus River estuary, Portugal.</title>
        <authorList>
            <person name="Vitorino I.R."/>
            <person name="Klimek D."/>
            <person name="Calusinska M."/>
            <person name="Lobo-da-Cunha A."/>
            <person name="Vasconcelos V."/>
            <person name="Lage O.M."/>
        </authorList>
    </citation>
    <scope>NUCLEOTIDE SEQUENCE [LARGE SCALE GENOMIC DNA]</scope>
    <source>
        <strain evidence="1 2">ICT_H3.1</strain>
    </source>
</reference>
<dbReference type="RefSeq" id="WP_250929808.1">
    <property type="nucleotide sequence ID" value="NZ_JAMQBK010000042.1"/>
</dbReference>
<organism evidence="1 2">
    <name type="scientific">Aporhodopirellula aestuarii</name>
    <dbReference type="NCBI Taxonomy" id="2950107"/>
    <lineage>
        <taxon>Bacteria</taxon>
        <taxon>Pseudomonadati</taxon>
        <taxon>Planctomycetota</taxon>
        <taxon>Planctomycetia</taxon>
        <taxon>Pirellulales</taxon>
        <taxon>Pirellulaceae</taxon>
        <taxon>Aporhodopirellula</taxon>
    </lineage>
</organism>
<proteinExistence type="predicted"/>
<gene>
    <name evidence="1" type="ORF">NB063_16330</name>
</gene>
<sequence length="270" mass="29356">MKRLIGSVVAAFIVIVIAATHADAQYYGSASSLHQSNRVPSQYDQRYSSSFGQPTAHSLYQAAEQYHHSVDHFLEEANRLRGVDPFVLRLIDRLADQSANVERAAQRANDVSRLSYEFNEVQSLHSAVESAVFGNRRSNVQAALGDCWNETEFAFAALAREMQRIPVPRYGSAYGAGSGYGSLPGYDHGHSINRNPLIDSRSRGYDSRYPAIARHDVGLPYGPSSRGGNTLSRAVPSHPVSPPIAAAPRYRTGSGSAIIGGLLSRLVRGI</sequence>
<accession>A0ABT0U678</accession>
<evidence type="ECO:0000313" key="1">
    <source>
        <dbReference type="EMBL" id="MCM2372174.1"/>
    </source>
</evidence>
<protein>
    <submittedName>
        <fullName evidence="1">Uncharacterized protein</fullName>
    </submittedName>
</protein>
<evidence type="ECO:0000313" key="2">
    <source>
        <dbReference type="Proteomes" id="UP001202961"/>
    </source>
</evidence>
<dbReference type="EMBL" id="JAMQBK010000042">
    <property type="protein sequence ID" value="MCM2372174.1"/>
    <property type="molecule type" value="Genomic_DNA"/>
</dbReference>
<keyword evidence="2" id="KW-1185">Reference proteome</keyword>